<dbReference type="GO" id="GO:0042732">
    <property type="term" value="P:D-xylose metabolic process"/>
    <property type="evidence" value="ECO:0007669"/>
    <property type="project" value="InterPro"/>
</dbReference>
<dbReference type="GO" id="GO:0048040">
    <property type="term" value="F:UDP-glucuronate decarboxylase activity"/>
    <property type="evidence" value="ECO:0007669"/>
    <property type="project" value="TreeGrafter"/>
</dbReference>
<keyword evidence="7" id="KW-0520">NAD</keyword>
<comment type="cofactor">
    <cofactor evidence="1">
        <name>NAD(+)</name>
        <dbReference type="ChEBI" id="CHEBI:57540"/>
    </cofactor>
</comment>
<dbReference type="Gene3D" id="3.40.50.720">
    <property type="entry name" value="NAD(P)-binding Rossmann-like Domain"/>
    <property type="match status" value="1"/>
</dbReference>
<dbReference type="InterPro" id="IPR036291">
    <property type="entry name" value="NAD(P)-bd_dom_sf"/>
</dbReference>
<dbReference type="FunFam" id="3.40.50.720:FF:000065">
    <property type="entry name" value="UDP-glucuronic acid decarboxylase 1"/>
    <property type="match status" value="1"/>
</dbReference>
<keyword evidence="9" id="KW-0472">Membrane</keyword>
<evidence type="ECO:0000256" key="2">
    <source>
        <dbReference type="ARBA" id="ARBA00004323"/>
    </source>
</evidence>
<dbReference type="AlphaFoldDB" id="A0A161LH53"/>
<keyword evidence="11" id="KW-0456">Lyase</keyword>
<dbReference type="PANTHER" id="PTHR43078">
    <property type="entry name" value="UDP-GLUCURONIC ACID DECARBOXYLASE-RELATED"/>
    <property type="match status" value="1"/>
</dbReference>
<dbReference type="OrthoDB" id="3505012at2"/>
<keyword evidence="5" id="KW-0735">Signal-anchor</keyword>
<keyword evidence="3" id="KW-0812">Transmembrane</keyword>
<dbReference type="UniPathway" id="UPA00796">
    <property type="reaction ID" value="UER00771"/>
</dbReference>
<evidence type="ECO:0000256" key="1">
    <source>
        <dbReference type="ARBA" id="ARBA00001911"/>
    </source>
</evidence>
<gene>
    <name evidence="14" type="ORF">PS9374_00087</name>
</gene>
<evidence type="ECO:0000256" key="6">
    <source>
        <dbReference type="ARBA" id="ARBA00022989"/>
    </source>
</evidence>
<organism evidence="14 15">
    <name type="scientific">Planomonospora sphaerica</name>
    <dbReference type="NCBI Taxonomy" id="161355"/>
    <lineage>
        <taxon>Bacteria</taxon>
        <taxon>Bacillati</taxon>
        <taxon>Actinomycetota</taxon>
        <taxon>Actinomycetes</taxon>
        <taxon>Streptosporangiales</taxon>
        <taxon>Streptosporangiaceae</taxon>
        <taxon>Planomonospora</taxon>
    </lineage>
</organism>
<keyword evidence="15" id="KW-1185">Reference proteome</keyword>
<accession>A0A161LH53</accession>
<evidence type="ECO:0000256" key="9">
    <source>
        <dbReference type="ARBA" id="ARBA00023136"/>
    </source>
</evidence>
<dbReference type="PANTHER" id="PTHR43078:SF6">
    <property type="entry name" value="UDP-GLUCURONIC ACID DECARBOXYLASE 1"/>
    <property type="match status" value="1"/>
</dbReference>
<evidence type="ECO:0000256" key="7">
    <source>
        <dbReference type="ARBA" id="ARBA00023027"/>
    </source>
</evidence>
<dbReference type="Pfam" id="PF01370">
    <property type="entry name" value="Epimerase"/>
    <property type="match status" value="1"/>
</dbReference>
<evidence type="ECO:0000256" key="8">
    <source>
        <dbReference type="ARBA" id="ARBA00023034"/>
    </source>
</evidence>
<protein>
    <submittedName>
        <fullName evidence="14">Epimerase</fullName>
    </submittedName>
</protein>
<dbReference type="InterPro" id="IPR001509">
    <property type="entry name" value="Epimerase_deHydtase"/>
</dbReference>
<evidence type="ECO:0000256" key="12">
    <source>
        <dbReference type="ARBA" id="ARBA00037859"/>
    </source>
</evidence>
<sequence>MSLPTHRRDDDGARRGARRAVVTGGAGFLGSYLCERLIERGMEVICMDNFLTGSPDNVAHLMGRPEFRLVECDLTGFVHVPGDVDLVLHFASAASPVDYLRHPIETLKVGSLGTLHALGLAKDKGARFVLASTSEVYGDPLEHPQREGYWGNVNPVGPRSVYDEAKRFAESLTTAYRNSHGTDTAIVRIFNTYGPRMRPHDGRAIPTFIRQALSGEPITVAGDGGQTRSVCYVTDTVEGILALAESDFAGPVNIGNPAELTMLALAETIRDLTGSSSPIEFVERPADDPAVRRPDTSLAESRLGWRPEVDVLDGLRRTIAWFTEELRRPEPVSRGQGAPVN</sequence>
<comment type="caution">
    <text evidence="14">The sequence shown here is derived from an EMBL/GenBank/DDBJ whole genome shotgun (WGS) entry which is preliminary data.</text>
</comment>
<dbReference type="SUPFAM" id="SSF51735">
    <property type="entry name" value="NAD(P)-binding Rossmann-fold domains"/>
    <property type="match status" value="1"/>
</dbReference>
<dbReference type="RefSeq" id="WP_068893888.1">
    <property type="nucleotide sequence ID" value="NZ_BDCX01000001.1"/>
</dbReference>
<dbReference type="Proteomes" id="UP000077701">
    <property type="component" value="Unassembled WGS sequence"/>
</dbReference>
<dbReference type="GO" id="GO:0005737">
    <property type="term" value="C:cytoplasm"/>
    <property type="evidence" value="ECO:0007669"/>
    <property type="project" value="TreeGrafter"/>
</dbReference>
<dbReference type="InterPro" id="IPR044516">
    <property type="entry name" value="UXS-like"/>
</dbReference>
<feature type="domain" description="NAD-dependent epimerase/dehydratase" evidence="13">
    <location>
        <begin position="21"/>
        <end position="255"/>
    </location>
</feature>
<keyword evidence="4" id="KW-0210">Decarboxylase</keyword>
<keyword evidence="8" id="KW-0333">Golgi apparatus</keyword>
<dbReference type="CDD" id="cd05230">
    <property type="entry name" value="UGD_SDR_e"/>
    <property type="match status" value="1"/>
</dbReference>
<name>A0A161LH53_9ACTN</name>
<evidence type="ECO:0000256" key="11">
    <source>
        <dbReference type="ARBA" id="ARBA00023239"/>
    </source>
</evidence>
<keyword evidence="6" id="KW-1133">Transmembrane helix</keyword>
<evidence type="ECO:0000259" key="13">
    <source>
        <dbReference type="Pfam" id="PF01370"/>
    </source>
</evidence>
<comment type="subcellular location">
    <subcellularLocation>
        <location evidence="2">Golgi apparatus membrane</location>
        <topology evidence="2">Single-pass type II membrane protein</topology>
    </subcellularLocation>
    <subcellularLocation>
        <location evidence="12">Golgi apparatus</location>
        <location evidence="12">Golgi stack membrane</location>
    </subcellularLocation>
</comment>
<evidence type="ECO:0000256" key="4">
    <source>
        <dbReference type="ARBA" id="ARBA00022793"/>
    </source>
</evidence>
<reference evidence="14 15" key="1">
    <citation type="journal article" date="2016" name="Genome Announc.">
        <title>Draft Genome Sequence of Planomonospora sphaerica JCM9374, a Rare Actinomycete.</title>
        <authorList>
            <person name="Dohra H."/>
            <person name="Suzuki T."/>
            <person name="Inoue Y."/>
            <person name="Kodani S."/>
        </authorList>
    </citation>
    <scope>NUCLEOTIDE SEQUENCE [LARGE SCALE GENOMIC DNA]</scope>
    <source>
        <strain evidence="14 15">JCM 9374</strain>
    </source>
</reference>
<dbReference type="GO" id="GO:0033320">
    <property type="term" value="P:UDP-D-xylose biosynthetic process"/>
    <property type="evidence" value="ECO:0007669"/>
    <property type="project" value="UniProtKB-UniPathway"/>
</dbReference>
<dbReference type="EMBL" id="BDCX01000001">
    <property type="protein sequence ID" value="GAT64457.1"/>
    <property type="molecule type" value="Genomic_DNA"/>
</dbReference>
<evidence type="ECO:0000313" key="15">
    <source>
        <dbReference type="Proteomes" id="UP000077701"/>
    </source>
</evidence>
<dbReference type="STRING" id="161355.PS9374_00087"/>
<evidence type="ECO:0000256" key="3">
    <source>
        <dbReference type="ARBA" id="ARBA00022692"/>
    </source>
</evidence>
<evidence type="ECO:0000313" key="14">
    <source>
        <dbReference type="EMBL" id="GAT64457.1"/>
    </source>
</evidence>
<proteinExistence type="predicted"/>
<evidence type="ECO:0000256" key="10">
    <source>
        <dbReference type="ARBA" id="ARBA00023180"/>
    </source>
</evidence>
<keyword evidence="10" id="KW-0325">Glycoprotein</keyword>
<reference evidence="15" key="2">
    <citation type="submission" date="2016-04" db="EMBL/GenBank/DDBJ databases">
        <title>Planomonospora sphaerica JCM9374 whole genome shotgun sequence.</title>
        <authorList>
            <person name="Suzuki T."/>
            <person name="Dohra H."/>
            <person name="Kodani S."/>
        </authorList>
    </citation>
    <scope>NUCLEOTIDE SEQUENCE [LARGE SCALE GENOMIC DNA]</scope>
    <source>
        <strain evidence="15">JCM 9374</strain>
    </source>
</reference>
<evidence type="ECO:0000256" key="5">
    <source>
        <dbReference type="ARBA" id="ARBA00022968"/>
    </source>
</evidence>
<dbReference type="GO" id="GO:0070403">
    <property type="term" value="F:NAD+ binding"/>
    <property type="evidence" value="ECO:0007669"/>
    <property type="project" value="InterPro"/>
</dbReference>